<dbReference type="Gene3D" id="3.40.630.10">
    <property type="entry name" value="Zn peptidases"/>
    <property type="match status" value="1"/>
</dbReference>
<dbReference type="eggNOG" id="COG3608">
    <property type="taxonomic scope" value="Bacteria"/>
</dbReference>
<dbReference type="AlphaFoldDB" id="D1B3N7"/>
<proteinExistence type="predicted"/>
<evidence type="ECO:0000256" key="1">
    <source>
        <dbReference type="SAM" id="SignalP"/>
    </source>
</evidence>
<feature type="domain" description="Metallo-carboxypeptidase C-terminal" evidence="3">
    <location>
        <begin position="338"/>
        <end position="432"/>
    </location>
</feature>
<dbReference type="EMBL" id="CP001816">
    <property type="protein sequence ID" value="ACZ12707.1"/>
    <property type="molecule type" value="Genomic_DNA"/>
</dbReference>
<evidence type="ECO:0000313" key="4">
    <source>
        <dbReference type="EMBL" id="ACZ12707.1"/>
    </source>
</evidence>
<dbReference type="SUPFAM" id="SSF53187">
    <property type="entry name" value="Zn-dependent exopeptidases"/>
    <property type="match status" value="1"/>
</dbReference>
<accession>D1B3N7</accession>
<evidence type="ECO:0000259" key="3">
    <source>
        <dbReference type="Pfam" id="PF17129"/>
    </source>
</evidence>
<dbReference type="Pfam" id="PF17129">
    <property type="entry name" value="Peptidase_M99_C"/>
    <property type="match status" value="1"/>
</dbReference>
<feature type="domain" description="D,L-carboxypeptidase peptidase" evidence="2">
    <location>
        <begin position="33"/>
        <end position="266"/>
    </location>
</feature>
<keyword evidence="5" id="KW-1185">Reference proteome</keyword>
<organism evidence="4 5">
    <name type="scientific">Sulfurospirillum deleyianum (strain ATCC 51133 / DSM 6946 / 5175)</name>
    <dbReference type="NCBI Taxonomy" id="525898"/>
    <lineage>
        <taxon>Bacteria</taxon>
        <taxon>Pseudomonadati</taxon>
        <taxon>Campylobacterota</taxon>
        <taxon>Epsilonproteobacteria</taxon>
        <taxon>Campylobacterales</taxon>
        <taxon>Sulfurospirillaceae</taxon>
        <taxon>Sulfurospirillum</taxon>
    </lineage>
</organism>
<evidence type="ECO:0000313" key="5">
    <source>
        <dbReference type="Proteomes" id="UP000002222"/>
    </source>
</evidence>
<reference evidence="4 5" key="2">
    <citation type="journal article" date="2010" name="Stand. Genomic Sci.">
        <title>Complete genome sequence of Sulfurospirillum deleyianum type strain (5175).</title>
        <authorList>
            <person name="Sikorski J."/>
            <person name="Lapidus A."/>
            <person name="Copeland A."/>
            <person name="Glavina Del Rio T."/>
            <person name="Nolan M."/>
            <person name="Lucas S."/>
            <person name="Chen F."/>
            <person name="Tice H."/>
            <person name="Cheng J.F."/>
            <person name="Saunders E."/>
            <person name="Bruce D."/>
            <person name="Goodwin L."/>
            <person name="Pitluck S."/>
            <person name="Ovchinnikova G."/>
            <person name="Pati A."/>
            <person name="Ivanova N."/>
            <person name="Mavromatis K."/>
            <person name="Chen A."/>
            <person name="Palaniappan K."/>
            <person name="Chain P."/>
            <person name="Land M."/>
            <person name="Hauser L."/>
            <person name="Chang Y.J."/>
            <person name="Jeffries C.D."/>
            <person name="Brettin T."/>
            <person name="Detter J.C."/>
            <person name="Han C."/>
            <person name="Rohde M."/>
            <person name="Lang E."/>
            <person name="Spring S."/>
            <person name="Goker M."/>
            <person name="Bristow J."/>
            <person name="Eisen J.A."/>
            <person name="Markowitz V."/>
            <person name="Hugenholtz P."/>
            <person name="Kyrpides N.C."/>
            <person name="Klenk H.P."/>
        </authorList>
    </citation>
    <scope>NUCLEOTIDE SEQUENCE [LARGE SCALE GENOMIC DNA]</scope>
    <source>
        <strain evidence="5">ATCC 51133 / DSM 6946 / 5175</strain>
    </source>
</reference>
<name>D1B3N7_SULD5</name>
<dbReference type="InterPro" id="IPR031489">
    <property type="entry name" value="Peptidase_M99"/>
</dbReference>
<dbReference type="RefSeq" id="WP_012857457.1">
    <property type="nucleotide sequence ID" value="NC_013512.1"/>
</dbReference>
<sequence length="435" mass="49787" precursor="true">MKKRSFALFLLLCASSTFSADLHYSLIKKESGKTNESTLLVIGGIHGDEPGGYFAPMLLAKHYTIQKGNVWIVPNLNFDSIVKNRRGTYGDMNRKFAKIETKDKDFEIVSDIKKLILDPKVDLTLNLHDGQGFYRAKNIDKNFNPKAWGQATIIDQQKIPDAKYGNLAEIAKKVNQETNVDLIEDVHEFNVKNTNTKDKDKAMQQSLTYFSITNNKPAFAIETSKNITDLSHKVFYQLKTIEKFMKVMNIEFTRSFELEEKVIEELLKDVGMLEIPPTKIMLNLSTLKPSIRFFPINKADFHYHSENPLVAIIHDKNEYKIMNGNKLISTLKADMMEFDNSLNEINLLLDGKKSTAKVGTLIQAREHFEIAPIQGYRINIIGYSKEGVLSEEGIKVEPSVLMKSYAIDKEETTYMVHFYKDKKFCGMVNIQFIQH</sequence>
<feature type="chain" id="PRO_5003020372" evidence="1">
    <location>
        <begin position="20"/>
        <end position="435"/>
    </location>
</feature>
<dbReference type="KEGG" id="sdl:Sdel_1692"/>
<gene>
    <name evidence="4" type="ordered locus">Sdel_1692</name>
</gene>
<dbReference type="Pfam" id="PF17033">
    <property type="entry name" value="Peptidase_M99"/>
    <property type="match status" value="1"/>
</dbReference>
<reference evidence="5" key="1">
    <citation type="submission" date="2009-11" db="EMBL/GenBank/DDBJ databases">
        <title>The complete genome of Sulfurospirillum deleyianum DSM 6946.</title>
        <authorList>
            <consortium name="US DOE Joint Genome Institute (JGI-PGF)"/>
            <person name="Lucas S."/>
            <person name="Copeland A."/>
            <person name="Lapidus A."/>
            <person name="Glavina del Rio T."/>
            <person name="Dalin E."/>
            <person name="Tice H."/>
            <person name="Bruce D."/>
            <person name="Goodwin L."/>
            <person name="Pitluck S."/>
            <person name="Kyrpides N."/>
            <person name="Mavromatis K."/>
            <person name="Ivanova N."/>
            <person name="Ovchinnikova G."/>
            <person name="Munk A.C."/>
            <person name="Lu M."/>
            <person name="Brettin T."/>
            <person name="Detter J.C."/>
            <person name="Han C."/>
            <person name="Tapia R."/>
            <person name="Larimer F."/>
            <person name="Land M."/>
            <person name="Hauser L."/>
            <person name="Markowitz V."/>
            <person name="Cheng J.F."/>
            <person name="Hugenholtz P."/>
            <person name="Woyke T."/>
            <person name="Wu D."/>
            <person name="Aumann P."/>
            <person name="Schneider S."/>
            <person name="Lang E."/>
            <person name="Spring S."/>
            <person name="Klenk H.P."/>
            <person name="Eisen J.A."/>
        </authorList>
    </citation>
    <scope>NUCLEOTIDE SEQUENCE [LARGE SCALE GENOMIC DNA]</scope>
    <source>
        <strain evidence="5">ATCC 51133 / DSM 6946 / 5175</strain>
    </source>
</reference>
<dbReference type="HOGENOM" id="CLU_632596_0_0_7"/>
<dbReference type="STRING" id="525898.Sdel_1692"/>
<protein>
    <submittedName>
        <fullName evidence="4">Putative periplasmic protein</fullName>
    </submittedName>
</protein>
<dbReference type="Proteomes" id="UP000002222">
    <property type="component" value="Chromosome"/>
</dbReference>
<dbReference type="InterPro" id="IPR033397">
    <property type="entry name" value="Metallo_peptidase_C"/>
</dbReference>
<evidence type="ECO:0000259" key="2">
    <source>
        <dbReference type="Pfam" id="PF17033"/>
    </source>
</evidence>
<feature type="signal peptide" evidence="1">
    <location>
        <begin position="1"/>
        <end position="19"/>
    </location>
</feature>
<dbReference type="OrthoDB" id="10830at2"/>
<keyword evidence="1" id="KW-0732">Signal</keyword>